<name>A4A2Z9_9BACT</name>
<accession>A4A2Z9</accession>
<dbReference type="EMBL" id="AANZ01000057">
    <property type="protein sequence ID" value="EAQ76859.1"/>
    <property type="molecule type" value="Genomic_DNA"/>
</dbReference>
<dbReference type="Proteomes" id="UP000004358">
    <property type="component" value="Unassembled WGS sequence"/>
</dbReference>
<dbReference type="InterPro" id="IPR011990">
    <property type="entry name" value="TPR-like_helical_dom_sf"/>
</dbReference>
<dbReference type="eggNOG" id="ENOG502ZKSY">
    <property type="taxonomic scope" value="Bacteria"/>
</dbReference>
<dbReference type="RefSeq" id="WP_002651056.1">
    <property type="nucleotide sequence ID" value="NZ_CH672376.1"/>
</dbReference>
<proteinExistence type="predicted"/>
<gene>
    <name evidence="1" type="ORF">DSM3645_15795</name>
</gene>
<evidence type="ECO:0000313" key="2">
    <source>
        <dbReference type="Proteomes" id="UP000004358"/>
    </source>
</evidence>
<dbReference type="Gene3D" id="1.25.40.10">
    <property type="entry name" value="Tetratricopeptide repeat domain"/>
    <property type="match status" value="1"/>
</dbReference>
<protein>
    <recommendedName>
        <fullName evidence="3">Tetratricopeptide repeat protein</fullName>
    </recommendedName>
</protein>
<evidence type="ECO:0000313" key="1">
    <source>
        <dbReference type="EMBL" id="EAQ76859.1"/>
    </source>
</evidence>
<dbReference type="AlphaFoldDB" id="A4A2Z9"/>
<comment type="caution">
    <text evidence="1">The sequence shown here is derived from an EMBL/GenBank/DDBJ whole genome shotgun (WGS) entry which is preliminary data.</text>
</comment>
<dbReference type="STRING" id="314230.DSM3645_15795"/>
<sequence length="176" mass="19876">MNHRTLNVIINRHAAQSPRRHSDPIGETIRQIADLLQQGRADKALHLLRPNKRHHDARLVNARGVCQMRLGLIDQAVSTYRTLVLEPVGMFLAVRRSLPDAYKTNLATALLLKGEVSAGEEVLDEIENQDYPTVGDLRKVIAVWRQELSLWEKIEDQLGVTPYHPVTLPFKPGELA</sequence>
<dbReference type="HOGENOM" id="CLU_1522330_0_0_0"/>
<dbReference type="OrthoDB" id="273604at2"/>
<organism evidence="1 2">
    <name type="scientific">Blastopirellula marina DSM 3645</name>
    <dbReference type="NCBI Taxonomy" id="314230"/>
    <lineage>
        <taxon>Bacteria</taxon>
        <taxon>Pseudomonadati</taxon>
        <taxon>Planctomycetota</taxon>
        <taxon>Planctomycetia</taxon>
        <taxon>Pirellulales</taxon>
        <taxon>Pirellulaceae</taxon>
        <taxon>Blastopirellula</taxon>
    </lineage>
</organism>
<reference evidence="1 2" key="1">
    <citation type="submission" date="2006-02" db="EMBL/GenBank/DDBJ databases">
        <authorList>
            <person name="Amann R."/>
            <person name="Ferriera S."/>
            <person name="Johnson J."/>
            <person name="Kravitz S."/>
            <person name="Halpern A."/>
            <person name="Remington K."/>
            <person name="Beeson K."/>
            <person name="Tran B."/>
            <person name="Rogers Y.-H."/>
            <person name="Friedman R."/>
            <person name="Venter J.C."/>
        </authorList>
    </citation>
    <scope>NUCLEOTIDE SEQUENCE [LARGE SCALE GENOMIC DNA]</scope>
    <source>
        <strain evidence="1 2">DSM 3645</strain>
    </source>
</reference>
<evidence type="ECO:0008006" key="3">
    <source>
        <dbReference type="Google" id="ProtNLM"/>
    </source>
</evidence>